<dbReference type="VEuPathDB" id="VectorBase:RPRC001364"/>
<name>T1HBF3_RHOPR</name>
<evidence type="ECO:0000256" key="4">
    <source>
        <dbReference type="ARBA" id="ARBA00023065"/>
    </source>
</evidence>
<evidence type="ECO:0000256" key="6">
    <source>
        <dbReference type="RuleBase" id="RU364010"/>
    </source>
</evidence>
<dbReference type="OMA" id="CESCEFL"/>
<evidence type="ECO:0000256" key="2">
    <source>
        <dbReference type="ARBA" id="ARBA00022448"/>
    </source>
</evidence>
<keyword evidence="3 6" id="KW-0375">Hydrogen ion transport</keyword>
<dbReference type="eggNOG" id="KOG2909">
    <property type="taxonomic scope" value="Eukaryota"/>
</dbReference>
<dbReference type="Proteomes" id="UP000015103">
    <property type="component" value="Unassembled WGS sequence"/>
</dbReference>
<reference evidence="7" key="1">
    <citation type="submission" date="2015-05" db="UniProtKB">
        <authorList>
            <consortium name="EnsemblMetazoa"/>
        </authorList>
    </citation>
    <scope>IDENTIFICATION</scope>
</reference>
<evidence type="ECO:0000256" key="5">
    <source>
        <dbReference type="ARBA" id="ARBA00071118"/>
    </source>
</evidence>
<dbReference type="HOGENOM" id="CLU_017554_3_0_1"/>
<dbReference type="STRING" id="13249.T1HBF3"/>
<dbReference type="EnsemblMetazoa" id="RPRC001364-RA">
    <property type="protein sequence ID" value="RPRC001364-PA"/>
    <property type="gene ID" value="RPRC001364"/>
</dbReference>
<comment type="subunit">
    <text evidence="6">V-ATPase is a heteromultimeric enzyme made up of two complexes: the ATP-hydrolytic V1 complex and the proton translocation V0 complex. The V1 complex consists of three catalytic AB heterodimers that form a heterohexamer, three peripheral stalks each consisting of EG heterodimers, one central rotor including subunits D and F, and the regulatory subunits C and H. The proton translocation complex V0 consists of the proton transport subunit a, a ring of proteolipid subunits c9c'', rotary subunit d, subunits e and f, and two accessory subunits.</text>
</comment>
<dbReference type="PANTHER" id="PTHR10137">
    <property type="entry name" value="V-TYPE PROTON ATPASE SUBUNIT C"/>
    <property type="match status" value="1"/>
</dbReference>
<evidence type="ECO:0000313" key="7">
    <source>
        <dbReference type="EnsemblMetazoa" id="RPRC001364-PA"/>
    </source>
</evidence>
<evidence type="ECO:0000256" key="3">
    <source>
        <dbReference type="ARBA" id="ARBA00022781"/>
    </source>
</evidence>
<dbReference type="Pfam" id="PF03223">
    <property type="entry name" value="V-ATPase_C"/>
    <property type="match status" value="1"/>
</dbReference>
<keyword evidence="8" id="KW-1185">Reference proteome</keyword>
<comment type="function">
    <text evidence="6">Subunit of the V1 complex of vacuolar(H+)-ATPase (V-ATPase), a multisubunit enzyme composed of a peripheral complex (V1) that hydrolyzes ATP and a membrane integral complex (V0) that translocates protons. V-ATPase is responsible for acidifying and maintaining the pH of intracellular compartments and in some cell types, is targeted to the plasma membrane, where it is responsible for acidifying the extracellular environment. Subunit C is necessary for the assembly of the catalytic sector of the enzyme and is likely to have a specific function in its catalytic activity.</text>
</comment>
<dbReference type="InterPro" id="IPR036132">
    <property type="entry name" value="Vac_ATP_synth_c_sf"/>
</dbReference>
<keyword evidence="2 6" id="KW-0813">Transport</keyword>
<comment type="similarity">
    <text evidence="1 6">Belongs to the V-ATPase C subunit family.</text>
</comment>
<dbReference type="EMBL" id="ACPB03012639">
    <property type="status" value="NOT_ANNOTATED_CDS"/>
    <property type="molecule type" value="Genomic_DNA"/>
</dbReference>
<dbReference type="SUPFAM" id="SSF118203">
    <property type="entry name" value="Vacuolar ATP synthase subunit C"/>
    <property type="match status" value="1"/>
</dbReference>
<dbReference type="InterPro" id="IPR004907">
    <property type="entry name" value="ATPase_V1-cplx_csu"/>
</dbReference>
<dbReference type="GO" id="GO:0000221">
    <property type="term" value="C:vacuolar proton-transporting V-type ATPase, V1 domain"/>
    <property type="evidence" value="ECO:0007669"/>
    <property type="project" value="TreeGrafter"/>
</dbReference>
<evidence type="ECO:0000313" key="8">
    <source>
        <dbReference type="Proteomes" id="UP000015103"/>
    </source>
</evidence>
<organism evidence="7 8">
    <name type="scientific">Rhodnius prolixus</name>
    <name type="common">Triatomid bug</name>
    <dbReference type="NCBI Taxonomy" id="13249"/>
    <lineage>
        <taxon>Eukaryota</taxon>
        <taxon>Metazoa</taxon>
        <taxon>Ecdysozoa</taxon>
        <taxon>Arthropoda</taxon>
        <taxon>Hexapoda</taxon>
        <taxon>Insecta</taxon>
        <taxon>Pterygota</taxon>
        <taxon>Neoptera</taxon>
        <taxon>Paraneoptera</taxon>
        <taxon>Hemiptera</taxon>
        <taxon>Heteroptera</taxon>
        <taxon>Panheteroptera</taxon>
        <taxon>Cimicomorpha</taxon>
        <taxon>Reduviidae</taxon>
        <taxon>Triatominae</taxon>
        <taxon>Rhodnius</taxon>
    </lineage>
</organism>
<dbReference type="Gene3D" id="3.30.70.1180">
    <property type="entry name" value="Vacuolar atp synthase subunit c, domain 1"/>
    <property type="match status" value="1"/>
</dbReference>
<dbReference type="FunFam" id="3.30.70.100:FF:000002">
    <property type="entry name" value="V-type proton ATPase subunit C"/>
    <property type="match status" value="1"/>
</dbReference>
<sequence length="381" mass="44761">MTEYWLISAPAEPNSAENWKILSKAIQKLKNCEAYKFYVPPLRVGTLDTLLTDSDDLVKLEFLLEGQISRLLSSLEAILEGEKLRKESFSVDNTTVHEYLISFKWDVTKFPPKQTIKSLALLTQKQALHIDNEYKIRFQEYMFVKGTFENMEKNDRGNLLTRNLNELVTENDFVLNSEFLCTVLVVVNKKLYSDWLRTYEHFDKTVIPKSSRVITEDHEFYLIGVTLFRERVKQFTDLARKFKFTVRDFVYDENAKSLYKENFKKIHQKKELLFSPLVHGLKNYFSEVFKSFVHIKACRLFVESVLRYGLPANFGAAVIVVNKKYIKKLKEILYHQYKHLDMTSGEMEKPTNMEAITSLGPQAQEYYPYVCFKINVDFSRI</sequence>
<accession>T1HBF3</accession>
<dbReference type="InParanoid" id="T1HBF3"/>
<evidence type="ECO:0000256" key="1">
    <source>
        <dbReference type="ARBA" id="ARBA00006138"/>
    </source>
</evidence>
<dbReference type="Gene3D" id="1.20.1460.10">
    <property type="entry name" value="subunit c (vma5p) of the yeast v-atpase, domain 2"/>
    <property type="match status" value="1"/>
</dbReference>
<dbReference type="AlphaFoldDB" id="T1HBF3"/>
<keyword evidence="4 6" id="KW-0406">Ion transport</keyword>
<proteinExistence type="inferred from homology"/>
<dbReference type="CDD" id="cd14785">
    <property type="entry name" value="V-ATPase_C"/>
    <property type="match status" value="1"/>
</dbReference>
<dbReference type="Gene3D" id="3.30.70.100">
    <property type="match status" value="1"/>
</dbReference>
<dbReference type="GO" id="GO:0046961">
    <property type="term" value="F:proton-transporting ATPase activity, rotational mechanism"/>
    <property type="evidence" value="ECO:0007669"/>
    <property type="project" value="InterPro"/>
</dbReference>
<dbReference type="PANTHER" id="PTHR10137:SF0">
    <property type="entry name" value="V-TYPE PROTON ATPASE SUBUNIT C"/>
    <property type="match status" value="1"/>
</dbReference>
<protein>
    <recommendedName>
        <fullName evidence="5 6">V-type proton ATPase subunit C</fullName>
    </recommendedName>
</protein>